<dbReference type="Proteomes" id="UP001177597">
    <property type="component" value="Chromosome"/>
</dbReference>
<organism evidence="1 2">
    <name type="scientific">Arsenophonus nasoniae</name>
    <name type="common">son-killer infecting Nasonia vitripennis</name>
    <dbReference type="NCBI Taxonomy" id="638"/>
    <lineage>
        <taxon>Bacteria</taxon>
        <taxon>Pseudomonadati</taxon>
        <taxon>Pseudomonadota</taxon>
        <taxon>Gammaproteobacteria</taxon>
        <taxon>Enterobacterales</taxon>
        <taxon>Morganellaceae</taxon>
        <taxon>Arsenophonus</taxon>
    </lineage>
</organism>
<protein>
    <submittedName>
        <fullName evidence="1">Uncharacterized protein</fullName>
    </submittedName>
</protein>
<evidence type="ECO:0000313" key="1">
    <source>
        <dbReference type="EMBL" id="WGL95972.1"/>
    </source>
</evidence>
<dbReference type="EMBL" id="CP123498">
    <property type="protein sequence ID" value="WGL95972.1"/>
    <property type="molecule type" value="Genomic_DNA"/>
</dbReference>
<proteinExistence type="predicted"/>
<sequence>MKKSSVNLIQLAKRKEKEIKEHKQINYQRDVLGKENIPISWQDLRGDFT</sequence>
<dbReference type="RefSeq" id="WP_280629677.1">
    <property type="nucleotide sequence ID" value="NZ_CP123498.1"/>
</dbReference>
<dbReference type="AlphaFoldDB" id="A0AA95K8H9"/>
<gene>
    <name evidence="1" type="ORF">QE207_05140</name>
</gene>
<accession>A0AA95K8H9</accession>
<name>A0AA95K8H9_9GAMM</name>
<evidence type="ECO:0000313" key="2">
    <source>
        <dbReference type="Proteomes" id="UP001177597"/>
    </source>
</evidence>
<reference evidence="1" key="1">
    <citation type="submission" date="2023-04" db="EMBL/GenBank/DDBJ databases">
        <title>Genome dynamics across the evolutionary transition to endosymbiosis.</title>
        <authorList>
            <person name="Siozios S."/>
            <person name="Nadal-Jimenez P."/>
            <person name="Azagi T."/>
            <person name="Sprong H."/>
            <person name="Frost C.L."/>
            <person name="Parratt S.R."/>
            <person name="Taylor G."/>
            <person name="Brettell L."/>
            <person name="Lew K.C."/>
            <person name="Croft L."/>
            <person name="King K.C."/>
            <person name="Brockhurst M.A."/>
            <person name="Hypsa V."/>
            <person name="Novakova E."/>
            <person name="Darby A.C."/>
            <person name="Hurst G.D.D."/>
        </authorList>
    </citation>
    <scope>NUCLEOTIDE SEQUENCE</scope>
    <source>
        <strain evidence="1">AIh</strain>
    </source>
</reference>